<evidence type="ECO:0008006" key="3">
    <source>
        <dbReference type="Google" id="ProtNLM"/>
    </source>
</evidence>
<proteinExistence type="predicted"/>
<dbReference type="Proteomes" id="UP001589890">
    <property type="component" value="Unassembled WGS sequence"/>
</dbReference>
<sequence length="159" mass="17377">MAAKLQNVVNFSELLRDPTSTVEKLGRSNARSLRLARRGSDDLVLSTAARASQDDELFQVVIRMLRAVMSNPAVRSQYLLDILPTAFPWIGFLPSEDVAAFAEELIQVMDASAELESPAAILQTITAWRHTAEIHSDPELFAALSSRLGDHGPVPEPPA</sequence>
<accession>A0ABV6QVN1</accession>
<protein>
    <recommendedName>
        <fullName evidence="3">Prevent-host-death family protein</fullName>
    </recommendedName>
</protein>
<comment type="caution">
    <text evidence="1">The sequence shown here is derived from an EMBL/GenBank/DDBJ whole genome shotgun (WGS) entry which is preliminary data.</text>
</comment>
<gene>
    <name evidence="1" type="ORF">ACFFGN_31775</name>
</gene>
<reference evidence="1 2" key="1">
    <citation type="submission" date="2024-09" db="EMBL/GenBank/DDBJ databases">
        <authorList>
            <person name="Sun Q."/>
            <person name="Mori K."/>
        </authorList>
    </citation>
    <scope>NUCLEOTIDE SEQUENCE [LARGE SCALE GENOMIC DNA]</scope>
    <source>
        <strain evidence="1 2">CGMCC 1.15906</strain>
    </source>
</reference>
<dbReference type="EMBL" id="JBHLTC010000040">
    <property type="protein sequence ID" value="MFC0628688.1"/>
    <property type="molecule type" value="Genomic_DNA"/>
</dbReference>
<evidence type="ECO:0000313" key="1">
    <source>
        <dbReference type="EMBL" id="MFC0628688.1"/>
    </source>
</evidence>
<organism evidence="1 2">
    <name type="scientific">Kribbella deserti</name>
    <dbReference type="NCBI Taxonomy" id="1926257"/>
    <lineage>
        <taxon>Bacteria</taxon>
        <taxon>Bacillati</taxon>
        <taxon>Actinomycetota</taxon>
        <taxon>Actinomycetes</taxon>
        <taxon>Propionibacteriales</taxon>
        <taxon>Kribbellaceae</taxon>
        <taxon>Kribbella</taxon>
    </lineage>
</organism>
<evidence type="ECO:0000313" key="2">
    <source>
        <dbReference type="Proteomes" id="UP001589890"/>
    </source>
</evidence>
<dbReference type="RefSeq" id="WP_380055449.1">
    <property type="nucleotide sequence ID" value="NZ_JBHLTC010000040.1"/>
</dbReference>
<name>A0ABV6QVN1_9ACTN</name>
<keyword evidence="2" id="KW-1185">Reference proteome</keyword>